<protein>
    <submittedName>
        <fullName evidence="1">Uncharacterized protein</fullName>
    </submittedName>
</protein>
<sequence>MGEAALCVKVRRRISSIYKPQWLCLNSVKDANSARTFEATRKCFRNGRLTLAEKRPAPFQQCEAACSQISEQKRSLHWRMAGTAGCSKNFVSFGNDFSGRFSAPKPLESLRDASPLKMVI</sequence>
<gene>
    <name evidence="1" type="ORF">TvY486_0045450</name>
</gene>
<name>F9WVL8_TRYVY</name>
<dbReference type="VEuPathDB" id="TriTrypDB:TvY486_0045450"/>
<dbReference type="EMBL" id="CAEX01008025">
    <property type="protein sequence ID" value="CCD21626.1"/>
    <property type="molecule type" value="Genomic_DNA"/>
</dbReference>
<organism evidence="1 2">
    <name type="scientific">Trypanosoma vivax (strain Y486)</name>
    <dbReference type="NCBI Taxonomy" id="1055687"/>
    <lineage>
        <taxon>Eukaryota</taxon>
        <taxon>Discoba</taxon>
        <taxon>Euglenozoa</taxon>
        <taxon>Kinetoplastea</taxon>
        <taxon>Metakinetoplastina</taxon>
        <taxon>Trypanosomatida</taxon>
        <taxon>Trypanosomatidae</taxon>
        <taxon>Trypanosoma</taxon>
        <taxon>Duttonella</taxon>
    </lineage>
</organism>
<dbReference type="Proteomes" id="UP000009027">
    <property type="component" value="Unassembled WGS sequence"/>
</dbReference>
<keyword evidence="2" id="KW-1185">Reference proteome</keyword>
<proteinExistence type="predicted"/>
<evidence type="ECO:0000313" key="2">
    <source>
        <dbReference type="Proteomes" id="UP000009027"/>
    </source>
</evidence>
<evidence type="ECO:0000313" key="1">
    <source>
        <dbReference type="EMBL" id="CCD21626.1"/>
    </source>
</evidence>
<reference evidence="1 2" key="1">
    <citation type="journal article" date="2012" name="Proc. Natl. Acad. Sci. U.S.A.">
        <title>Antigenic diversity is generated by distinct evolutionary mechanisms in African trypanosome species.</title>
        <authorList>
            <person name="Jackson A.P."/>
            <person name="Berry A."/>
            <person name="Aslett M."/>
            <person name="Allison H.C."/>
            <person name="Burton P."/>
            <person name="Vavrova-Anderson J."/>
            <person name="Brown R."/>
            <person name="Browne H."/>
            <person name="Corton N."/>
            <person name="Hauser H."/>
            <person name="Gamble J."/>
            <person name="Gilderthorp R."/>
            <person name="Marcello L."/>
            <person name="McQuillan J."/>
            <person name="Otto T.D."/>
            <person name="Quail M.A."/>
            <person name="Sanders M.J."/>
            <person name="van Tonder A."/>
            <person name="Ginger M.L."/>
            <person name="Field M.C."/>
            <person name="Barry J.D."/>
            <person name="Hertz-Fowler C."/>
            <person name="Berriman M."/>
        </authorList>
    </citation>
    <scope>NUCLEOTIDE SEQUENCE</scope>
    <source>
        <strain evidence="1 2">Y486</strain>
    </source>
</reference>
<accession>F9WVL8</accession>
<dbReference type="AlphaFoldDB" id="F9WVL8"/>